<dbReference type="EMBL" id="AWUE01022456">
    <property type="protein sequence ID" value="OMO58100.1"/>
    <property type="molecule type" value="Genomic_DNA"/>
</dbReference>
<evidence type="ECO:0000256" key="2">
    <source>
        <dbReference type="ARBA" id="ARBA00022741"/>
    </source>
</evidence>
<keyword evidence="4" id="KW-0520">NAD</keyword>
<dbReference type="Proteomes" id="UP000187203">
    <property type="component" value="Unassembled WGS sequence"/>
</dbReference>
<dbReference type="PANTHER" id="PTHR32009">
    <property type="entry name" value="TMV RESISTANCE PROTEIN N-LIKE"/>
    <property type="match status" value="1"/>
</dbReference>
<dbReference type="Gene3D" id="3.40.50.10140">
    <property type="entry name" value="Toll/interleukin-1 receptor homology (TIR) domain"/>
    <property type="match status" value="1"/>
</dbReference>
<name>A0A1R3GJ94_9ROSI</name>
<dbReference type="InterPro" id="IPR000157">
    <property type="entry name" value="TIR_dom"/>
</dbReference>
<dbReference type="SMART" id="SM00255">
    <property type="entry name" value="TIR"/>
    <property type="match status" value="1"/>
</dbReference>
<dbReference type="STRING" id="93759.A0A1R3GJ94"/>
<accession>A0A1R3GJ94</accession>
<dbReference type="Gene3D" id="1.20.5.4130">
    <property type="match status" value="1"/>
</dbReference>
<dbReference type="SUPFAM" id="SSF52200">
    <property type="entry name" value="Toll/Interleukin receptor TIR domain"/>
    <property type="match status" value="1"/>
</dbReference>
<evidence type="ECO:0000313" key="6">
    <source>
        <dbReference type="EMBL" id="OMO58100.1"/>
    </source>
</evidence>
<reference evidence="7" key="1">
    <citation type="submission" date="2013-09" db="EMBL/GenBank/DDBJ databases">
        <title>Corchorus olitorius genome sequencing.</title>
        <authorList>
            <person name="Alam M."/>
            <person name="Haque M.S."/>
            <person name="Islam M.S."/>
            <person name="Emdad E.M."/>
            <person name="Islam M.M."/>
            <person name="Ahmed B."/>
            <person name="Halim A."/>
            <person name="Hossen Q.M.M."/>
            <person name="Hossain M.Z."/>
            <person name="Ahmed R."/>
            <person name="Khan M.M."/>
            <person name="Islam R."/>
            <person name="Rashid M.M."/>
            <person name="Khan S.A."/>
            <person name="Rahman M.S."/>
            <person name="Alam M."/>
            <person name="Yahiya A.S."/>
            <person name="Khan M.S."/>
            <person name="Azam M.S."/>
            <person name="Haque T."/>
            <person name="Lashkar M.Z.H."/>
            <person name="Akhand A.I."/>
            <person name="Morshed G."/>
            <person name="Roy S."/>
            <person name="Uddin K.S."/>
            <person name="Rabeya T."/>
            <person name="Hossain A.S."/>
            <person name="Chowdhury A."/>
            <person name="Snigdha A.R."/>
            <person name="Mortoza M.S."/>
            <person name="Matin S.A."/>
            <person name="Hoque S.M.E."/>
            <person name="Islam M.K."/>
            <person name="Roy D.K."/>
            <person name="Haider R."/>
            <person name="Moosa M.M."/>
            <person name="Elias S.M."/>
            <person name="Hasan A.M."/>
            <person name="Jahan S."/>
            <person name="Shafiuddin M."/>
            <person name="Mahmood N."/>
            <person name="Shommy N.S."/>
        </authorList>
    </citation>
    <scope>NUCLEOTIDE SEQUENCE [LARGE SCALE GENOMIC DNA]</scope>
    <source>
        <strain evidence="7">cv. O-4</strain>
    </source>
</reference>
<gene>
    <name evidence="6" type="ORF">COLO4_34878</name>
</gene>
<sequence>MSAFSSSSAFHQSKFKYGIFLSFCGKDTRKSFTDHLYSALIRKGIRTFRDDKSLERGEDLALELLRAIGESWGSIIVFSKEYAFSHWCLDELVEIMKQREERGHRVYPIFFYVEPSDFRHQRNTVEEDFKKHEMKYGEVKTRSWRRALEQVTGINGWPLKDQHESEFVEDIVKHIFEKLDAKILDEQEVIEMKTSYQKIQALLENAEDKQYMEEGKAVKVWFDELKDLAYDIEDVLDEWNTAVLKSKIERVYEAQIPSTSSSISIEVHTPSTISWFGGIALRIRELNKRLEASRVKDYFSLAVDLNSTNLRLERPKTTSLIDESIVYGRDDDKLDLVHCLLSGEGGIASYDGIEGWRQRQVESCHEKVRHLNFIPQGDPVIDGINDGMEKLIKLRHLQNGGTSSIRLMPKGMSRLTSLQTLEELAVGSSSSNSFSLADLENLIHLRGNLYIRGLDSVQPSEAREALLSAKAGLRELIIDFYIEDYEKEPQMEEHALILQALQPPPNLQILRIVQCQSRVFPNWMTSLISLKIVELSCENWESLPSLGKLPSLESLTIHSMHKVRKVGDEFLGIETLSLSSVNHTDFVFFPNLKLLEFRFMCEWKEWEYDYEKLVWRSRGDRSSNTIPIIMPKLQRLSILSCYELKTLPHHILQSRALQELVIRESRFLYDRYNKKTGHDWPSISHIPRVNIPY</sequence>
<proteinExistence type="predicted"/>
<protein>
    <recommendedName>
        <fullName evidence="5">TIR domain-containing protein</fullName>
    </recommendedName>
</protein>
<dbReference type="InterPro" id="IPR041118">
    <property type="entry name" value="Rx_N"/>
</dbReference>
<comment type="caution">
    <text evidence="6">The sequence shown here is derived from an EMBL/GenBank/DDBJ whole genome shotgun (WGS) entry which is preliminary data.</text>
</comment>
<evidence type="ECO:0000256" key="4">
    <source>
        <dbReference type="ARBA" id="ARBA00023027"/>
    </source>
</evidence>
<dbReference type="InterPro" id="IPR035897">
    <property type="entry name" value="Toll_tir_struct_dom_sf"/>
</dbReference>
<dbReference type="Pfam" id="PF01582">
    <property type="entry name" value="TIR"/>
    <property type="match status" value="1"/>
</dbReference>
<dbReference type="AlphaFoldDB" id="A0A1R3GJ94"/>
<dbReference type="InterPro" id="IPR056789">
    <property type="entry name" value="LRR_R13L1-DRL21"/>
</dbReference>
<dbReference type="SUPFAM" id="SSF52058">
    <property type="entry name" value="L domain-like"/>
    <property type="match status" value="1"/>
</dbReference>
<evidence type="ECO:0000259" key="5">
    <source>
        <dbReference type="PROSITE" id="PS50104"/>
    </source>
</evidence>
<dbReference type="FunFam" id="3.40.50.10140:FF:000007">
    <property type="entry name" value="Disease resistance protein (TIR-NBS-LRR class)"/>
    <property type="match status" value="1"/>
</dbReference>
<dbReference type="Pfam" id="PF25019">
    <property type="entry name" value="LRR_R13L1-DRL21"/>
    <property type="match status" value="1"/>
</dbReference>
<keyword evidence="7" id="KW-1185">Reference proteome</keyword>
<dbReference type="OrthoDB" id="6160824at2759"/>
<keyword evidence="1" id="KW-0677">Repeat</keyword>
<dbReference type="Pfam" id="PF18052">
    <property type="entry name" value="Rx_N"/>
    <property type="match status" value="1"/>
</dbReference>
<evidence type="ECO:0000313" key="7">
    <source>
        <dbReference type="Proteomes" id="UP000187203"/>
    </source>
</evidence>
<keyword evidence="3" id="KW-0611">Plant defense</keyword>
<dbReference type="GO" id="GO:0007165">
    <property type="term" value="P:signal transduction"/>
    <property type="evidence" value="ECO:0007669"/>
    <property type="project" value="InterPro"/>
</dbReference>
<evidence type="ECO:0000256" key="3">
    <source>
        <dbReference type="ARBA" id="ARBA00022821"/>
    </source>
</evidence>
<dbReference type="PANTHER" id="PTHR32009:SF121">
    <property type="entry name" value="SIMILAR TO PART OF DISEASE RESISTANCE PROTEIN-RELATED"/>
    <property type="match status" value="1"/>
</dbReference>
<organism evidence="6 7">
    <name type="scientific">Corchorus olitorius</name>
    <dbReference type="NCBI Taxonomy" id="93759"/>
    <lineage>
        <taxon>Eukaryota</taxon>
        <taxon>Viridiplantae</taxon>
        <taxon>Streptophyta</taxon>
        <taxon>Embryophyta</taxon>
        <taxon>Tracheophyta</taxon>
        <taxon>Spermatophyta</taxon>
        <taxon>Magnoliopsida</taxon>
        <taxon>eudicotyledons</taxon>
        <taxon>Gunneridae</taxon>
        <taxon>Pentapetalae</taxon>
        <taxon>rosids</taxon>
        <taxon>malvids</taxon>
        <taxon>Malvales</taxon>
        <taxon>Malvaceae</taxon>
        <taxon>Grewioideae</taxon>
        <taxon>Apeibeae</taxon>
        <taxon>Corchorus</taxon>
    </lineage>
</organism>
<dbReference type="GO" id="GO:0000166">
    <property type="term" value="F:nucleotide binding"/>
    <property type="evidence" value="ECO:0007669"/>
    <property type="project" value="UniProtKB-KW"/>
</dbReference>
<dbReference type="GO" id="GO:0006952">
    <property type="term" value="P:defense response"/>
    <property type="evidence" value="ECO:0007669"/>
    <property type="project" value="UniProtKB-KW"/>
</dbReference>
<dbReference type="InterPro" id="IPR032675">
    <property type="entry name" value="LRR_dom_sf"/>
</dbReference>
<feature type="domain" description="TIR" evidence="5">
    <location>
        <begin position="15"/>
        <end position="179"/>
    </location>
</feature>
<dbReference type="Gene3D" id="3.80.10.10">
    <property type="entry name" value="Ribonuclease Inhibitor"/>
    <property type="match status" value="1"/>
</dbReference>
<keyword evidence="2" id="KW-0547">Nucleotide-binding</keyword>
<dbReference type="PROSITE" id="PS50104">
    <property type="entry name" value="TIR"/>
    <property type="match status" value="1"/>
</dbReference>
<evidence type="ECO:0000256" key="1">
    <source>
        <dbReference type="ARBA" id="ARBA00022737"/>
    </source>
</evidence>